<dbReference type="InterPro" id="IPR038750">
    <property type="entry name" value="YczE/YyaS-like"/>
</dbReference>
<feature type="transmembrane region" description="Helical" evidence="1">
    <location>
        <begin position="49"/>
        <end position="68"/>
    </location>
</feature>
<organism evidence="2 3">
    <name type="scientific">Paenarthrobacter histidinolovorans</name>
    <dbReference type="NCBI Taxonomy" id="43664"/>
    <lineage>
        <taxon>Bacteria</taxon>
        <taxon>Bacillati</taxon>
        <taxon>Actinomycetota</taxon>
        <taxon>Actinomycetes</taxon>
        <taxon>Micrococcales</taxon>
        <taxon>Micrococcaceae</taxon>
        <taxon>Paenarthrobacter</taxon>
    </lineage>
</organism>
<proteinExistence type="predicted"/>
<name>A0ABW8NAF2_9MICC</name>
<evidence type="ECO:0000313" key="2">
    <source>
        <dbReference type="EMBL" id="MFK4640570.1"/>
    </source>
</evidence>
<evidence type="ECO:0000313" key="3">
    <source>
        <dbReference type="Proteomes" id="UP001620520"/>
    </source>
</evidence>
<reference evidence="2 3" key="1">
    <citation type="submission" date="2024-10" db="EMBL/GenBank/DDBJ databases">
        <title>Novel secondary metabolite-producing bacteria for plant disease control.</title>
        <authorList>
            <person name="Chevrette M."/>
        </authorList>
    </citation>
    <scope>NUCLEOTIDE SEQUENCE [LARGE SCALE GENOMIC DNA]</scope>
    <source>
        <strain evidence="2 3">J30 TE3557</strain>
    </source>
</reference>
<comment type="caution">
    <text evidence="2">The sequence shown here is derived from an EMBL/GenBank/DDBJ whole genome shotgun (WGS) entry which is preliminary data.</text>
</comment>
<keyword evidence="1" id="KW-0472">Membrane</keyword>
<dbReference type="EMBL" id="JBIYEW010000003">
    <property type="protein sequence ID" value="MFK4640570.1"/>
    <property type="molecule type" value="Genomic_DNA"/>
</dbReference>
<feature type="transmembrane region" description="Helical" evidence="1">
    <location>
        <begin position="102"/>
        <end position="126"/>
    </location>
</feature>
<dbReference type="PANTHER" id="PTHR40078">
    <property type="entry name" value="INTEGRAL MEMBRANE PROTEIN-RELATED"/>
    <property type="match status" value="1"/>
</dbReference>
<dbReference type="Proteomes" id="UP001620520">
    <property type="component" value="Unassembled WGS sequence"/>
</dbReference>
<dbReference type="Pfam" id="PF19700">
    <property type="entry name" value="DUF6198"/>
    <property type="match status" value="1"/>
</dbReference>
<feature type="transmembrane region" description="Helical" evidence="1">
    <location>
        <begin position="75"/>
        <end position="96"/>
    </location>
</feature>
<keyword evidence="3" id="KW-1185">Reference proteome</keyword>
<keyword evidence="1" id="KW-1133">Transmembrane helix</keyword>
<evidence type="ECO:0000256" key="1">
    <source>
        <dbReference type="SAM" id="Phobius"/>
    </source>
</evidence>
<gene>
    <name evidence="2" type="ORF">ABIA52_003459</name>
</gene>
<accession>A0ABW8NAF2</accession>
<sequence length="213" mass="22216">MMNPMMTRRITQLLIGLAMYGISLAVFIRAGLGLDPWDVFHQGLSEKTGFSMGVVVIAVSFLVLLLWIPLRQMPGIGTIANAVLVGLFADLGLWLIPDVTHLGGQIAMLAGAVILNGIASACYIGARLGPGARDGLMTGLVRRTGWSVRLVRTGIEVVVLAVGFLLGGSVGVGTVVYALAIGPIVQVLLPKFMVPERAKATAPTEAVEAASAA</sequence>
<protein>
    <submittedName>
        <fullName evidence="2">Membrane protein YczE</fullName>
    </submittedName>
</protein>
<dbReference type="PANTHER" id="PTHR40078:SF1">
    <property type="entry name" value="INTEGRAL MEMBRANE PROTEIN"/>
    <property type="match status" value="1"/>
</dbReference>
<keyword evidence="1" id="KW-0812">Transmembrane</keyword>